<evidence type="ECO:0000313" key="1">
    <source>
        <dbReference type="EMBL" id="JAD53153.1"/>
    </source>
</evidence>
<organism evidence="1">
    <name type="scientific">Arundo donax</name>
    <name type="common">Giant reed</name>
    <name type="synonym">Donax arundinaceus</name>
    <dbReference type="NCBI Taxonomy" id="35708"/>
    <lineage>
        <taxon>Eukaryota</taxon>
        <taxon>Viridiplantae</taxon>
        <taxon>Streptophyta</taxon>
        <taxon>Embryophyta</taxon>
        <taxon>Tracheophyta</taxon>
        <taxon>Spermatophyta</taxon>
        <taxon>Magnoliopsida</taxon>
        <taxon>Liliopsida</taxon>
        <taxon>Poales</taxon>
        <taxon>Poaceae</taxon>
        <taxon>PACMAD clade</taxon>
        <taxon>Arundinoideae</taxon>
        <taxon>Arundineae</taxon>
        <taxon>Arundo</taxon>
    </lineage>
</organism>
<proteinExistence type="predicted"/>
<name>A0A0A9ATI2_ARUDO</name>
<accession>A0A0A9ATI2</accession>
<reference evidence="1" key="2">
    <citation type="journal article" date="2015" name="Data Brief">
        <title>Shoot transcriptome of the giant reed, Arundo donax.</title>
        <authorList>
            <person name="Barrero R.A."/>
            <person name="Guerrero F.D."/>
            <person name="Moolhuijzen P."/>
            <person name="Goolsby J.A."/>
            <person name="Tidwell J."/>
            <person name="Bellgard S.E."/>
            <person name="Bellgard M.I."/>
        </authorList>
    </citation>
    <scope>NUCLEOTIDE SEQUENCE</scope>
    <source>
        <tissue evidence="1">Shoot tissue taken approximately 20 cm above the soil surface</tissue>
    </source>
</reference>
<dbReference type="AlphaFoldDB" id="A0A0A9ATI2"/>
<reference evidence="1" key="1">
    <citation type="submission" date="2014-09" db="EMBL/GenBank/DDBJ databases">
        <authorList>
            <person name="Magalhaes I.L.F."/>
            <person name="Oliveira U."/>
            <person name="Santos F.R."/>
            <person name="Vidigal T.H.D.A."/>
            <person name="Brescovit A.D."/>
            <person name="Santos A.J."/>
        </authorList>
    </citation>
    <scope>NUCLEOTIDE SEQUENCE</scope>
    <source>
        <tissue evidence="1">Shoot tissue taken approximately 20 cm above the soil surface</tissue>
    </source>
</reference>
<dbReference type="EMBL" id="GBRH01244742">
    <property type="protein sequence ID" value="JAD53153.1"/>
    <property type="molecule type" value="Transcribed_RNA"/>
</dbReference>
<sequence length="23" mass="2563">MLNFRKDAGGKTIERLVASSNRV</sequence>
<protein>
    <submittedName>
        <fullName evidence="1">Uncharacterized protein</fullName>
    </submittedName>
</protein>